<organism evidence="6">
    <name type="scientific">human gut metagenome</name>
    <dbReference type="NCBI Taxonomy" id="408170"/>
    <lineage>
        <taxon>unclassified sequences</taxon>
        <taxon>metagenomes</taxon>
        <taxon>organismal metagenomes</taxon>
    </lineage>
</organism>
<evidence type="ECO:0000259" key="5">
    <source>
        <dbReference type="Pfam" id="PF01343"/>
    </source>
</evidence>
<evidence type="ECO:0000256" key="3">
    <source>
        <dbReference type="ARBA" id="ARBA00022801"/>
    </source>
</evidence>
<proteinExistence type="inferred from homology"/>
<dbReference type="InterPro" id="IPR029045">
    <property type="entry name" value="ClpP/crotonase-like_dom_sf"/>
</dbReference>
<dbReference type="AlphaFoldDB" id="K1SBJ3"/>
<dbReference type="PANTHER" id="PTHR33209">
    <property type="entry name" value="PROTEASE 4"/>
    <property type="match status" value="1"/>
</dbReference>
<gene>
    <name evidence="6" type="ORF">LEA_14032</name>
</gene>
<comment type="similarity">
    <text evidence="1">Belongs to the peptidase S49 family.</text>
</comment>
<dbReference type="PANTHER" id="PTHR33209:SF1">
    <property type="entry name" value="PEPTIDASE S49 DOMAIN-CONTAINING PROTEIN"/>
    <property type="match status" value="1"/>
</dbReference>
<dbReference type="Gene3D" id="3.90.226.10">
    <property type="entry name" value="2-enoyl-CoA Hydratase, Chain A, domain 1"/>
    <property type="match status" value="2"/>
</dbReference>
<protein>
    <submittedName>
        <fullName evidence="6">Signal peptide peptidase SppA, 67K type</fullName>
    </submittedName>
</protein>
<name>K1SBJ3_9ZZZZ</name>
<feature type="non-terminal residue" evidence="6">
    <location>
        <position position="1"/>
    </location>
</feature>
<reference evidence="6" key="1">
    <citation type="journal article" date="2013" name="Environ. Microbiol.">
        <title>Microbiota from the distal guts of lean and obese adolescents exhibit partial functional redundancy besides clear differences in community structure.</title>
        <authorList>
            <person name="Ferrer M."/>
            <person name="Ruiz A."/>
            <person name="Lanza F."/>
            <person name="Haange S.B."/>
            <person name="Oberbach A."/>
            <person name="Till H."/>
            <person name="Bargiela R."/>
            <person name="Campoy C."/>
            <person name="Segura M.T."/>
            <person name="Richter M."/>
            <person name="von Bergen M."/>
            <person name="Seifert J."/>
            <person name="Suarez A."/>
        </authorList>
    </citation>
    <scope>NUCLEOTIDE SEQUENCE</scope>
</reference>
<keyword evidence="2" id="KW-0645">Protease</keyword>
<dbReference type="InterPro" id="IPR047217">
    <property type="entry name" value="S49_SppA_67K_type_N"/>
</dbReference>
<dbReference type="GO" id="GO:0006508">
    <property type="term" value="P:proteolysis"/>
    <property type="evidence" value="ECO:0007669"/>
    <property type="project" value="UniProtKB-KW"/>
</dbReference>
<comment type="caution">
    <text evidence="6">The sequence shown here is derived from an EMBL/GenBank/DDBJ whole genome shotgun (WGS) entry which is preliminary data.</text>
</comment>
<feature type="non-terminal residue" evidence="6">
    <location>
        <position position="205"/>
    </location>
</feature>
<accession>K1SBJ3</accession>
<keyword evidence="4" id="KW-0720">Serine protease</keyword>
<evidence type="ECO:0000256" key="1">
    <source>
        <dbReference type="ARBA" id="ARBA00008683"/>
    </source>
</evidence>
<feature type="domain" description="Peptidase S49" evidence="5">
    <location>
        <begin position="86"/>
        <end position="205"/>
    </location>
</feature>
<dbReference type="CDD" id="cd07018">
    <property type="entry name" value="S49_SppA_67K_type"/>
    <property type="match status" value="1"/>
</dbReference>
<dbReference type="Pfam" id="PF01343">
    <property type="entry name" value="Peptidase_S49"/>
    <property type="match status" value="1"/>
</dbReference>
<dbReference type="SUPFAM" id="SSF52096">
    <property type="entry name" value="ClpP/crotonase"/>
    <property type="match status" value="1"/>
</dbReference>
<evidence type="ECO:0000256" key="2">
    <source>
        <dbReference type="ARBA" id="ARBA00022670"/>
    </source>
</evidence>
<dbReference type="InterPro" id="IPR002142">
    <property type="entry name" value="Peptidase_S49"/>
</dbReference>
<evidence type="ECO:0000313" key="6">
    <source>
        <dbReference type="EMBL" id="EKC58097.1"/>
    </source>
</evidence>
<keyword evidence="3" id="KW-0378">Hydrolase</keyword>
<evidence type="ECO:0000256" key="4">
    <source>
        <dbReference type="ARBA" id="ARBA00022825"/>
    </source>
</evidence>
<dbReference type="EMBL" id="AJWY01009529">
    <property type="protein sequence ID" value="EKC58097.1"/>
    <property type="molecule type" value="Genomic_DNA"/>
</dbReference>
<dbReference type="GO" id="GO:0008236">
    <property type="term" value="F:serine-type peptidase activity"/>
    <property type="evidence" value="ECO:0007669"/>
    <property type="project" value="UniProtKB-KW"/>
</dbReference>
<sequence length="205" mass="23008">SNSKPALKDNAVMVMKLQGQIEDRTEDNWLGELTGEQFNNIGMNRILSSIRKAKNEDKVKGIYLETGILETDYATLQEIRNALADFKKSGKWIIAYGDALSQGGYYLASVANKVYVNPEGNVDWHGIASQPQYIKDVAAKFGVHFTVVKVGKYKSYTETYTEDKMSDANREQVSRYIGGLWQQMLGDVSKSRNISKDSLNRYADG</sequence>